<dbReference type="PANTHER" id="PTHR46206:SF5">
    <property type="entry name" value="P450, PUTATIVE (EUROFUNG)-RELATED"/>
    <property type="match status" value="1"/>
</dbReference>
<comment type="cofactor">
    <cofactor evidence="1">
        <name>heme</name>
        <dbReference type="ChEBI" id="CHEBI:30413"/>
    </cofactor>
</comment>
<evidence type="ECO:0000256" key="8">
    <source>
        <dbReference type="ARBA" id="ARBA00023004"/>
    </source>
</evidence>
<evidence type="ECO:0000256" key="11">
    <source>
        <dbReference type="RuleBase" id="RU000461"/>
    </source>
</evidence>
<name>A0ABP9Y547_9FUNG</name>
<protein>
    <recommendedName>
        <fullName evidence="14">Cytochrome P450</fullName>
    </recommendedName>
</protein>
<comment type="similarity">
    <text evidence="3 11">Belongs to the cytochrome P450 family.</text>
</comment>
<dbReference type="SUPFAM" id="SSF48264">
    <property type="entry name" value="Cytochrome P450"/>
    <property type="match status" value="1"/>
</dbReference>
<evidence type="ECO:0000256" key="9">
    <source>
        <dbReference type="ARBA" id="ARBA00023033"/>
    </source>
</evidence>
<proteinExistence type="inferred from homology"/>
<dbReference type="PANTHER" id="PTHR46206">
    <property type="entry name" value="CYTOCHROME P450"/>
    <property type="match status" value="1"/>
</dbReference>
<dbReference type="Proteomes" id="UP001476247">
    <property type="component" value="Unassembled WGS sequence"/>
</dbReference>
<gene>
    <name evidence="12" type="ORF">HPULCUR_007423</name>
</gene>
<evidence type="ECO:0000256" key="5">
    <source>
        <dbReference type="ARBA" id="ARBA00022692"/>
    </source>
</evidence>
<dbReference type="EMBL" id="BAABUJ010000021">
    <property type="protein sequence ID" value="GAA5801963.1"/>
    <property type="molecule type" value="Genomic_DNA"/>
</dbReference>
<sequence>MNYFDTLPIDKYVPIHKAVQLIRQLTMPHQLTEMYQGSSRKQLCLWGITMFFALRSTINYIKQKRQKLNRPPMVPFGLPLIGHSLYLALMPHKYLDWCNKTYGELYDLNIRGNRITIANGKMGEEVLKADSKDLSLDAGLFTETQFLHYALNSKTLHLGTFGVGKIAKFVIPNPKVPRYIPGIQAGLENGIRALLTEKVNVIQNPSKFFQDYISYVSVPNLLGQEFSLNKEVLHSFAAFTGDILKNIPIFLLAPRSLHPFILPFIKSSKKHTETMEKYIPPVVLERREVMKRAAEAGLEHHGLEDNFLQGLIEFVQTDDNGNKFQYDEKELAQLVLLLAFASLHSVSLNLSFCIYWLLARPDLEEKLTKEIELVFPGDQQAITEDGLDRMPFLNNFLREVFRQGSSNLSMNKKAMLDYTFSNGYQIPKGSSVEIAMRQLNFGTNETRSKVEDMDPDMSQNINATAPAKDFSSFGMGRHLCPGRFFALLEIKMTLIYLLKNFHITTVSGKRPKPCKRLLGIRIMNSEDPLIFTAKK</sequence>
<dbReference type="InterPro" id="IPR017972">
    <property type="entry name" value="Cyt_P450_CS"/>
</dbReference>
<keyword evidence="13" id="KW-1185">Reference proteome</keyword>
<keyword evidence="11" id="KW-0560">Oxidoreductase</keyword>
<evidence type="ECO:0000256" key="10">
    <source>
        <dbReference type="ARBA" id="ARBA00023136"/>
    </source>
</evidence>
<keyword evidence="4 11" id="KW-0349">Heme</keyword>
<keyword evidence="7" id="KW-1133">Transmembrane helix</keyword>
<dbReference type="InterPro" id="IPR002403">
    <property type="entry name" value="Cyt_P450_E_grp-IV"/>
</dbReference>
<dbReference type="Pfam" id="PF00067">
    <property type="entry name" value="p450"/>
    <property type="match status" value="1"/>
</dbReference>
<reference evidence="12 13" key="1">
    <citation type="submission" date="2024-04" db="EMBL/GenBank/DDBJ databases">
        <title>genome sequences of Mucor flavus KT1a and Helicostylum pulchrum KT1b strains isolation_sourced from the surface of a dry-aged beef.</title>
        <authorList>
            <person name="Toyotome T."/>
            <person name="Hosono M."/>
            <person name="Torimaru M."/>
            <person name="Fukuda K."/>
            <person name="Mikami N."/>
        </authorList>
    </citation>
    <scope>NUCLEOTIDE SEQUENCE [LARGE SCALE GENOMIC DNA]</scope>
    <source>
        <strain evidence="12 13">KT1b</strain>
    </source>
</reference>
<comment type="caution">
    <text evidence="12">The sequence shown here is derived from an EMBL/GenBank/DDBJ whole genome shotgun (WGS) entry which is preliminary data.</text>
</comment>
<evidence type="ECO:0008006" key="14">
    <source>
        <dbReference type="Google" id="ProtNLM"/>
    </source>
</evidence>
<evidence type="ECO:0000256" key="3">
    <source>
        <dbReference type="ARBA" id="ARBA00010617"/>
    </source>
</evidence>
<keyword evidence="6 11" id="KW-0479">Metal-binding</keyword>
<keyword evidence="5" id="KW-0812">Transmembrane</keyword>
<dbReference type="InterPro" id="IPR001128">
    <property type="entry name" value="Cyt_P450"/>
</dbReference>
<evidence type="ECO:0000313" key="12">
    <source>
        <dbReference type="EMBL" id="GAA5801963.1"/>
    </source>
</evidence>
<evidence type="ECO:0000256" key="1">
    <source>
        <dbReference type="ARBA" id="ARBA00001971"/>
    </source>
</evidence>
<evidence type="ECO:0000256" key="7">
    <source>
        <dbReference type="ARBA" id="ARBA00022989"/>
    </source>
</evidence>
<accession>A0ABP9Y547</accession>
<organism evidence="12 13">
    <name type="scientific">Helicostylum pulchrum</name>
    <dbReference type="NCBI Taxonomy" id="562976"/>
    <lineage>
        <taxon>Eukaryota</taxon>
        <taxon>Fungi</taxon>
        <taxon>Fungi incertae sedis</taxon>
        <taxon>Mucoromycota</taxon>
        <taxon>Mucoromycotina</taxon>
        <taxon>Mucoromycetes</taxon>
        <taxon>Mucorales</taxon>
        <taxon>Mucorineae</taxon>
        <taxon>Mucoraceae</taxon>
        <taxon>Helicostylum</taxon>
    </lineage>
</organism>
<dbReference type="Gene3D" id="1.10.630.10">
    <property type="entry name" value="Cytochrome P450"/>
    <property type="match status" value="1"/>
</dbReference>
<dbReference type="PRINTS" id="PR00465">
    <property type="entry name" value="EP450IV"/>
</dbReference>
<evidence type="ECO:0000313" key="13">
    <source>
        <dbReference type="Proteomes" id="UP001476247"/>
    </source>
</evidence>
<evidence type="ECO:0000256" key="6">
    <source>
        <dbReference type="ARBA" id="ARBA00022723"/>
    </source>
</evidence>
<evidence type="ECO:0000256" key="2">
    <source>
        <dbReference type="ARBA" id="ARBA00004370"/>
    </source>
</evidence>
<dbReference type="PROSITE" id="PS00086">
    <property type="entry name" value="CYTOCHROME_P450"/>
    <property type="match status" value="1"/>
</dbReference>
<keyword evidence="10" id="KW-0472">Membrane</keyword>
<evidence type="ECO:0000256" key="4">
    <source>
        <dbReference type="ARBA" id="ARBA00022617"/>
    </source>
</evidence>
<comment type="subcellular location">
    <subcellularLocation>
        <location evidence="2">Membrane</location>
    </subcellularLocation>
</comment>
<dbReference type="InterPro" id="IPR036396">
    <property type="entry name" value="Cyt_P450_sf"/>
</dbReference>
<keyword evidence="9 11" id="KW-0503">Monooxygenase</keyword>
<keyword evidence="8 11" id="KW-0408">Iron</keyword>